<evidence type="ECO:0000313" key="1">
    <source>
        <dbReference type="EMBL" id="CDW20027.1"/>
    </source>
</evidence>
<dbReference type="EMBL" id="HACA01002666">
    <property type="protein sequence ID" value="CDW20027.1"/>
    <property type="molecule type" value="Transcribed_RNA"/>
</dbReference>
<dbReference type="AlphaFoldDB" id="A0A0K2T359"/>
<reference evidence="1" key="1">
    <citation type="submission" date="2014-05" db="EMBL/GenBank/DDBJ databases">
        <authorList>
            <person name="Chronopoulou M."/>
        </authorList>
    </citation>
    <scope>NUCLEOTIDE SEQUENCE</scope>
    <source>
        <tissue evidence="1">Whole organism</tissue>
    </source>
</reference>
<name>A0A0K2T359_LEPSM</name>
<protein>
    <submittedName>
        <fullName evidence="1">Uncharacterized protein</fullName>
    </submittedName>
</protein>
<proteinExistence type="predicted"/>
<sequence length="77" mass="9470">DFQSFLKYRASKDSWSYQGDGKEVKRERFCPVSLLSFFQRQLIYKIVQIFSFRFRSFFSKFAVGKYFQNVTFIYFRL</sequence>
<accession>A0A0K2T359</accession>
<feature type="non-terminal residue" evidence="1">
    <location>
        <position position="1"/>
    </location>
</feature>
<organism evidence="1">
    <name type="scientific">Lepeophtheirus salmonis</name>
    <name type="common">Salmon louse</name>
    <name type="synonym">Caligus salmonis</name>
    <dbReference type="NCBI Taxonomy" id="72036"/>
    <lineage>
        <taxon>Eukaryota</taxon>
        <taxon>Metazoa</taxon>
        <taxon>Ecdysozoa</taxon>
        <taxon>Arthropoda</taxon>
        <taxon>Crustacea</taxon>
        <taxon>Multicrustacea</taxon>
        <taxon>Hexanauplia</taxon>
        <taxon>Copepoda</taxon>
        <taxon>Siphonostomatoida</taxon>
        <taxon>Caligidae</taxon>
        <taxon>Lepeophtheirus</taxon>
    </lineage>
</organism>